<reference evidence="3 4" key="1">
    <citation type="submission" date="2019-07" db="EMBL/GenBank/DDBJ databases">
        <title>Whole genome shotgun sequence of Myxococcus fulvus NBRC 100333.</title>
        <authorList>
            <person name="Hosoyama A."/>
            <person name="Uohara A."/>
            <person name="Ohji S."/>
            <person name="Ichikawa N."/>
        </authorList>
    </citation>
    <scope>NUCLEOTIDE SEQUENCE [LARGE SCALE GENOMIC DNA]</scope>
    <source>
        <strain evidence="3 4">NBRC 100333</strain>
    </source>
</reference>
<gene>
    <name evidence="3" type="ORF">MFU01_27520</name>
</gene>
<dbReference type="Proteomes" id="UP000321514">
    <property type="component" value="Unassembled WGS sequence"/>
</dbReference>
<comment type="caution">
    <text evidence="3">The sequence shown here is derived from an EMBL/GenBank/DDBJ whole genome shotgun (WGS) entry which is preliminary data.</text>
</comment>
<feature type="region of interest" description="Disordered" evidence="2">
    <location>
        <begin position="106"/>
        <end position="141"/>
    </location>
</feature>
<proteinExistence type="predicted"/>
<dbReference type="AlphaFoldDB" id="A0A511T0P8"/>
<evidence type="ECO:0008006" key="5">
    <source>
        <dbReference type="Google" id="ProtNLM"/>
    </source>
</evidence>
<sequence length="141" mass="15701">MRPLAGARHVGGDVGMQRWLGLSVVVGLVMTTGCSTPSEESRERLAVLEAEAEELDAVLDNVEERLLGNQAMLQTWQELGRRHQEVTQLHCQTSEPHILARMKHYEKMEERGRQTRRRNSVAAVDPVLTSGKSSKSQQGAN</sequence>
<accession>A0A511T0P8</accession>
<evidence type="ECO:0000313" key="3">
    <source>
        <dbReference type="EMBL" id="GEN07715.1"/>
    </source>
</evidence>
<dbReference type="EMBL" id="BJXR01000025">
    <property type="protein sequence ID" value="GEN07715.1"/>
    <property type="molecule type" value="Genomic_DNA"/>
</dbReference>
<name>A0A511T0P8_MYXFU</name>
<keyword evidence="1" id="KW-0175">Coiled coil</keyword>
<evidence type="ECO:0000256" key="1">
    <source>
        <dbReference type="SAM" id="Coils"/>
    </source>
</evidence>
<dbReference type="STRING" id="1334629.MFUL124B02_02185"/>
<evidence type="ECO:0000256" key="2">
    <source>
        <dbReference type="SAM" id="MobiDB-lite"/>
    </source>
</evidence>
<organism evidence="3 4">
    <name type="scientific">Myxococcus fulvus</name>
    <dbReference type="NCBI Taxonomy" id="33"/>
    <lineage>
        <taxon>Bacteria</taxon>
        <taxon>Pseudomonadati</taxon>
        <taxon>Myxococcota</taxon>
        <taxon>Myxococcia</taxon>
        <taxon>Myxococcales</taxon>
        <taxon>Cystobacterineae</taxon>
        <taxon>Myxococcaceae</taxon>
        <taxon>Myxococcus</taxon>
    </lineage>
</organism>
<dbReference type="PROSITE" id="PS51257">
    <property type="entry name" value="PROKAR_LIPOPROTEIN"/>
    <property type="match status" value="1"/>
</dbReference>
<protein>
    <recommendedName>
        <fullName evidence="5">Lipoprotein</fullName>
    </recommendedName>
</protein>
<feature type="coiled-coil region" evidence="1">
    <location>
        <begin position="38"/>
        <end position="65"/>
    </location>
</feature>
<feature type="compositionally biased region" description="Polar residues" evidence="2">
    <location>
        <begin position="130"/>
        <end position="141"/>
    </location>
</feature>
<evidence type="ECO:0000313" key="4">
    <source>
        <dbReference type="Proteomes" id="UP000321514"/>
    </source>
</evidence>